<keyword evidence="1" id="KW-0812">Transmembrane</keyword>
<protein>
    <recommendedName>
        <fullName evidence="4">DUF998 domain-containing protein</fullName>
    </recommendedName>
</protein>
<proteinExistence type="predicted"/>
<evidence type="ECO:0000313" key="2">
    <source>
        <dbReference type="EMBL" id="RJS47543.1"/>
    </source>
</evidence>
<name>A0A3A5HAA2_9ACTN</name>
<accession>A0A3A5HAA2</accession>
<dbReference type="AlphaFoldDB" id="A0A3A5HAA2"/>
<keyword evidence="3" id="KW-1185">Reference proteome</keyword>
<evidence type="ECO:0008006" key="4">
    <source>
        <dbReference type="Google" id="ProtNLM"/>
    </source>
</evidence>
<feature type="transmembrane region" description="Helical" evidence="1">
    <location>
        <begin position="102"/>
        <end position="123"/>
    </location>
</feature>
<feature type="transmembrane region" description="Helical" evidence="1">
    <location>
        <begin position="30"/>
        <end position="54"/>
    </location>
</feature>
<evidence type="ECO:0000313" key="3">
    <source>
        <dbReference type="Proteomes" id="UP000276542"/>
    </source>
</evidence>
<dbReference type="EMBL" id="QYRP01000002">
    <property type="protein sequence ID" value="RJS47543.1"/>
    <property type="molecule type" value="Genomic_DNA"/>
</dbReference>
<dbReference type="OrthoDB" id="4872245at2"/>
<organism evidence="2 3">
    <name type="scientific">Nocardioides cavernaquae</name>
    <dbReference type="NCBI Taxonomy" id="2321396"/>
    <lineage>
        <taxon>Bacteria</taxon>
        <taxon>Bacillati</taxon>
        <taxon>Actinomycetota</taxon>
        <taxon>Actinomycetes</taxon>
        <taxon>Propionibacteriales</taxon>
        <taxon>Nocardioidaceae</taxon>
        <taxon>Nocardioides</taxon>
    </lineage>
</organism>
<reference evidence="3" key="1">
    <citation type="submission" date="2018-09" db="EMBL/GenBank/DDBJ databases">
        <authorList>
            <person name="Zhu H."/>
        </authorList>
    </citation>
    <scope>NUCLEOTIDE SEQUENCE [LARGE SCALE GENOMIC DNA]</scope>
    <source>
        <strain evidence="3">K1W22B-1</strain>
    </source>
</reference>
<sequence>MRVVGFVLLGLGYGALLRGWMRFVSSEPEFSWAGTSAILVVFTILGLTVGLTDLARRRGARRWTVAARVVGMVLGLGCFMAAGAAMFPTIIPAALGVARRDWWRWLRVLLIAWAVGFGVYVVLDADDHGVMHTAVALVLYAGFCCVETAMFAVLLAPSLPPGSVSGRPRWVRALLILLPLLVVGLGVLAIVGV</sequence>
<keyword evidence="1" id="KW-1133">Transmembrane helix</keyword>
<feature type="transmembrane region" description="Helical" evidence="1">
    <location>
        <begin position="170"/>
        <end position="191"/>
    </location>
</feature>
<evidence type="ECO:0000256" key="1">
    <source>
        <dbReference type="SAM" id="Phobius"/>
    </source>
</evidence>
<keyword evidence="1" id="KW-0472">Membrane</keyword>
<gene>
    <name evidence="2" type="ORF">D4739_15870</name>
</gene>
<dbReference type="RefSeq" id="WP_120061506.1">
    <property type="nucleotide sequence ID" value="NZ_QYRP01000002.1"/>
</dbReference>
<comment type="caution">
    <text evidence="2">The sequence shown here is derived from an EMBL/GenBank/DDBJ whole genome shotgun (WGS) entry which is preliminary data.</text>
</comment>
<dbReference type="Proteomes" id="UP000276542">
    <property type="component" value="Unassembled WGS sequence"/>
</dbReference>
<feature type="transmembrane region" description="Helical" evidence="1">
    <location>
        <begin position="135"/>
        <end position="158"/>
    </location>
</feature>
<feature type="transmembrane region" description="Helical" evidence="1">
    <location>
        <begin position="66"/>
        <end position="90"/>
    </location>
</feature>